<dbReference type="InterPro" id="IPR001940">
    <property type="entry name" value="Peptidase_S1C"/>
</dbReference>
<dbReference type="PRINTS" id="PR00834">
    <property type="entry name" value="PROTEASES2C"/>
</dbReference>
<dbReference type="PANTHER" id="PTHR43343:SF3">
    <property type="entry name" value="PROTEASE DO-LIKE 8, CHLOROPLASTIC"/>
    <property type="match status" value="1"/>
</dbReference>
<feature type="domain" description="PDZ" evidence="6">
    <location>
        <begin position="292"/>
        <end position="380"/>
    </location>
</feature>
<dbReference type="InterPro" id="IPR043504">
    <property type="entry name" value="Peptidase_S1_PA_chymotrypsin"/>
</dbReference>
<keyword evidence="2" id="KW-0645">Protease</keyword>
<dbReference type="EMBL" id="JANCLT010000005">
    <property type="protein sequence ID" value="MCP8969140.1"/>
    <property type="molecule type" value="Genomic_DNA"/>
</dbReference>
<name>A0AA41X937_9BACI</name>
<keyword evidence="3" id="KW-0378">Hydrolase</keyword>
<dbReference type="PANTHER" id="PTHR43343">
    <property type="entry name" value="PEPTIDASE S12"/>
    <property type="match status" value="1"/>
</dbReference>
<keyword evidence="8" id="KW-1185">Reference proteome</keyword>
<sequence>MGYYDDTEMSRYEDKKQSSRKGYFFSGLVGAVVGAVGISLAAPYVPVFNQVNQARQVQQTEGTAVPVVQSSKPTDLAGMIQGAKEAVVGVINYQSSDPFSANVQEAGKGSGVIYKKAGSKALIVTNNHVVQGAKQLEVKLDSGKKVTAKLIGTDQLLDLAVVEIDGTDVKKVATLGNSDNVRVGETAIAIGNPLGLEGTVTEGIISSKDREIPVDLDQDGNPDWDAQVLQTDASINPGNSGGALLNANGEVIGINSSKIAQEEVEGIGFAIPINLAKPIMESIEKYGKVQRPFVGVQLRSLGELPNYVVDRLKLPKEITSGVLILQTTLNSPAAKAGLKEYDVITALDNEQIASAAQFRKYLYTKKKIGDTMKITFYRDGQKLEQQVTLESGSN</sequence>
<dbReference type="Proteomes" id="UP001156102">
    <property type="component" value="Unassembled WGS sequence"/>
</dbReference>
<dbReference type="Gene3D" id="2.30.42.10">
    <property type="match status" value="1"/>
</dbReference>
<keyword evidence="4" id="KW-0720">Serine protease</keyword>
<evidence type="ECO:0000313" key="7">
    <source>
        <dbReference type="EMBL" id="MCP8969140.1"/>
    </source>
</evidence>
<dbReference type="Pfam" id="PF13180">
    <property type="entry name" value="PDZ_2"/>
    <property type="match status" value="1"/>
</dbReference>
<dbReference type="Pfam" id="PF13365">
    <property type="entry name" value="Trypsin_2"/>
    <property type="match status" value="1"/>
</dbReference>
<comment type="caution">
    <text evidence="7">The sequence shown here is derived from an EMBL/GenBank/DDBJ whole genome shotgun (WGS) entry which is preliminary data.</text>
</comment>
<dbReference type="Gene3D" id="2.40.10.10">
    <property type="entry name" value="Trypsin-like serine proteases"/>
    <property type="match status" value="2"/>
</dbReference>
<keyword evidence="5" id="KW-0812">Transmembrane</keyword>
<comment type="similarity">
    <text evidence="1">Belongs to the peptidase S1C family.</text>
</comment>
<evidence type="ECO:0000256" key="2">
    <source>
        <dbReference type="ARBA" id="ARBA00022670"/>
    </source>
</evidence>
<dbReference type="GO" id="GO:0006508">
    <property type="term" value="P:proteolysis"/>
    <property type="evidence" value="ECO:0007669"/>
    <property type="project" value="UniProtKB-KW"/>
</dbReference>
<gene>
    <name evidence="7" type="ORF">NK662_11370</name>
</gene>
<evidence type="ECO:0000256" key="5">
    <source>
        <dbReference type="SAM" id="Phobius"/>
    </source>
</evidence>
<feature type="transmembrane region" description="Helical" evidence="5">
    <location>
        <begin position="21"/>
        <end position="45"/>
    </location>
</feature>
<dbReference type="GO" id="GO:0004252">
    <property type="term" value="F:serine-type endopeptidase activity"/>
    <property type="evidence" value="ECO:0007669"/>
    <property type="project" value="InterPro"/>
</dbReference>
<dbReference type="SUPFAM" id="SSF50494">
    <property type="entry name" value="Trypsin-like serine proteases"/>
    <property type="match status" value="1"/>
</dbReference>
<dbReference type="FunFam" id="2.40.10.10:FF:000001">
    <property type="entry name" value="Periplasmic serine protease DegS"/>
    <property type="match status" value="1"/>
</dbReference>
<dbReference type="SUPFAM" id="SSF50156">
    <property type="entry name" value="PDZ domain-like"/>
    <property type="match status" value="1"/>
</dbReference>
<keyword evidence="5" id="KW-1133">Transmembrane helix</keyword>
<dbReference type="InterPro" id="IPR051201">
    <property type="entry name" value="Chloro_Bact_Ser_Proteases"/>
</dbReference>
<evidence type="ECO:0000259" key="6">
    <source>
        <dbReference type="SMART" id="SM00228"/>
    </source>
</evidence>
<evidence type="ECO:0000256" key="4">
    <source>
        <dbReference type="ARBA" id="ARBA00022825"/>
    </source>
</evidence>
<organism evidence="7 8">
    <name type="scientific">Ectobacillus ponti</name>
    <dbReference type="NCBI Taxonomy" id="2961894"/>
    <lineage>
        <taxon>Bacteria</taxon>
        <taxon>Bacillati</taxon>
        <taxon>Bacillota</taxon>
        <taxon>Bacilli</taxon>
        <taxon>Bacillales</taxon>
        <taxon>Bacillaceae</taxon>
        <taxon>Ectobacillus</taxon>
    </lineage>
</organism>
<dbReference type="InterPro" id="IPR001478">
    <property type="entry name" value="PDZ"/>
</dbReference>
<evidence type="ECO:0000256" key="1">
    <source>
        <dbReference type="ARBA" id="ARBA00010541"/>
    </source>
</evidence>
<protein>
    <submittedName>
        <fullName evidence="7">Trypsin-like peptidase domain-containing protein</fullName>
    </submittedName>
</protein>
<dbReference type="RefSeq" id="WP_254759055.1">
    <property type="nucleotide sequence ID" value="NZ_JANCLT010000005.1"/>
</dbReference>
<reference evidence="7" key="1">
    <citation type="submission" date="2022-07" db="EMBL/GenBank/DDBJ databases">
        <authorList>
            <person name="Li W.-J."/>
            <person name="Deng Q.-Q."/>
        </authorList>
    </citation>
    <scope>NUCLEOTIDE SEQUENCE</scope>
    <source>
        <strain evidence="7">SYSU M60031</strain>
    </source>
</reference>
<dbReference type="SMART" id="SM00228">
    <property type="entry name" value="PDZ"/>
    <property type="match status" value="1"/>
</dbReference>
<accession>A0AA41X937</accession>
<dbReference type="InterPro" id="IPR036034">
    <property type="entry name" value="PDZ_sf"/>
</dbReference>
<dbReference type="InterPro" id="IPR009003">
    <property type="entry name" value="Peptidase_S1_PA"/>
</dbReference>
<dbReference type="AlphaFoldDB" id="A0AA41X937"/>
<keyword evidence="5" id="KW-0472">Membrane</keyword>
<evidence type="ECO:0000313" key="8">
    <source>
        <dbReference type="Proteomes" id="UP001156102"/>
    </source>
</evidence>
<evidence type="ECO:0000256" key="3">
    <source>
        <dbReference type="ARBA" id="ARBA00022801"/>
    </source>
</evidence>
<proteinExistence type="inferred from homology"/>